<keyword evidence="1" id="KW-0175">Coiled coil</keyword>
<evidence type="ECO:0000313" key="4">
    <source>
        <dbReference type="Proteomes" id="UP000053864"/>
    </source>
</evidence>
<feature type="region of interest" description="Disordered" evidence="2">
    <location>
        <begin position="1"/>
        <end position="42"/>
    </location>
</feature>
<evidence type="ECO:0000256" key="2">
    <source>
        <dbReference type="SAM" id="MobiDB-lite"/>
    </source>
</evidence>
<accession>W2JNN9</accession>
<gene>
    <name evidence="3" type="ORF">L916_03010</name>
</gene>
<proteinExistence type="predicted"/>
<dbReference type="EMBL" id="KI671323">
    <property type="protein sequence ID" value="ETL47223.1"/>
    <property type="molecule type" value="Genomic_DNA"/>
</dbReference>
<feature type="compositionally biased region" description="Low complexity" evidence="2">
    <location>
        <begin position="479"/>
        <end position="490"/>
    </location>
</feature>
<name>W2JNN9_PHYNI</name>
<feature type="compositionally biased region" description="Low complexity" evidence="2">
    <location>
        <begin position="16"/>
        <end position="26"/>
    </location>
</feature>
<feature type="compositionally biased region" description="Basic residues" evidence="2">
    <location>
        <begin position="447"/>
        <end position="458"/>
    </location>
</feature>
<dbReference type="VEuPathDB" id="FungiDB:PPTG_07744"/>
<sequence length="508" mass="56928">MVETRSRAATNSQVMSPTRDSSSANSSPPPADEAPLATENSGVALTRIERQLEGLLAHFSSLATQAHQSLTSPVAVEKTTPQPQRRLIRESNATQPAQECVFSPRTGPAEIQSRKTFRRPPARPTPAYAPPRRRDPQTQVRPRNAGCCRRHPPTLALALGPPGRPDEWSAPLHAVHEREQQVSPNARRTDDNYKTWRAEIWTILDASNLLPPLLKNERIEDQDNEAQRRRFQQPLCVAQRRRFQQPLCVAQREVVMALSEELQGRFSNVIERADPVLLWNTLADHNDNRPGVNTVFLKRDLLNRRLQRDEPLERYIKDVDNYKQRLRRANQQLPEVEAVSILLYNRDGVYPAVVNEHEVRLARGESISWEQAIERLRLAEHARQVTERQQGSSGRVVQHDVAFVGDRGGGHGRGGGRRSTSNARGDNGRNNQRGRARSPSRSTSPRGRSKRQKSKSSSRGREAIAARSATRAGNRVTDAATPRAPSATTPVAVTTVNSSRAVWVESWL</sequence>
<feature type="compositionally biased region" description="Low complexity" evidence="2">
    <location>
        <begin position="422"/>
        <end position="431"/>
    </location>
</feature>
<evidence type="ECO:0000256" key="1">
    <source>
        <dbReference type="SAM" id="Coils"/>
    </source>
</evidence>
<feature type="coiled-coil region" evidence="1">
    <location>
        <begin position="312"/>
        <end position="339"/>
    </location>
</feature>
<protein>
    <submittedName>
        <fullName evidence="3">Uncharacterized protein</fullName>
    </submittedName>
</protein>
<reference evidence="3 4" key="1">
    <citation type="submission" date="2013-11" db="EMBL/GenBank/DDBJ databases">
        <title>The Genome Sequence of Phytophthora parasitica CJ05E6.</title>
        <authorList>
            <consortium name="The Broad Institute Genomics Platform"/>
            <person name="Russ C."/>
            <person name="Tyler B."/>
            <person name="Panabieres F."/>
            <person name="Shan W."/>
            <person name="Tripathy S."/>
            <person name="Grunwald N."/>
            <person name="Machado M."/>
            <person name="Johnson C.S."/>
            <person name="Arredondo F."/>
            <person name="Hong C."/>
            <person name="Coffey M."/>
            <person name="Young S.K."/>
            <person name="Zeng Q."/>
            <person name="Gargeya S."/>
            <person name="Fitzgerald M."/>
            <person name="Abouelleil A."/>
            <person name="Alvarado L."/>
            <person name="Chapman S.B."/>
            <person name="Gainer-Dewar J."/>
            <person name="Goldberg J."/>
            <person name="Griggs A."/>
            <person name="Gujja S."/>
            <person name="Hansen M."/>
            <person name="Howarth C."/>
            <person name="Imamovic A."/>
            <person name="Ireland A."/>
            <person name="Larimer J."/>
            <person name="McCowan C."/>
            <person name="Murphy C."/>
            <person name="Pearson M."/>
            <person name="Poon T.W."/>
            <person name="Priest M."/>
            <person name="Roberts A."/>
            <person name="Saif S."/>
            <person name="Shea T."/>
            <person name="Sykes S."/>
            <person name="Wortman J."/>
            <person name="Nusbaum C."/>
            <person name="Birren B."/>
        </authorList>
    </citation>
    <scope>NUCLEOTIDE SEQUENCE [LARGE SCALE GENOMIC DNA]</scope>
    <source>
        <strain evidence="3 4">CJ05E6</strain>
    </source>
</reference>
<evidence type="ECO:0000313" key="3">
    <source>
        <dbReference type="EMBL" id="ETL47223.1"/>
    </source>
</evidence>
<feature type="region of interest" description="Disordered" evidence="2">
    <location>
        <begin position="403"/>
        <end position="490"/>
    </location>
</feature>
<organism evidence="3 4">
    <name type="scientific">Phytophthora nicotianae</name>
    <name type="common">Potato buckeye rot agent</name>
    <name type="synonym">Phytophthora parasitica</name>
    <dbReference type="NCBI Taxonomy" id="4792"/>
    <lineage>
        <taxon>Eukaryota</taxon>
        <taxon>Sar</taxon>
        <taxon>Stramenopiles</taxon>
        <taxon>Oomycota</taxon>
        <taxon>Peronosporomycetes</taxon>
        <taxon>Peronosporales</taxon>
        <taxon>Peronosporaceae</taxon>
        <taxon>Phytophthora</taxon>
    </lineage>
</organism>
<feature type="region of interest" description="Disordered" evidence="2">
    <location>
        <begin position="67"/>
        <end position="150"/>
    </location>
</feature>
<dbReference type="Proteomes" id="UP000053864">
    <property type="component" value="Unassembled WGS sequence"/>
</dbReference>
<dbReference type="AlphaFoldDB" id="W2JNN9"/>